<evidence type="ECO:0000256" key="4">
    <source>
        <dbReference type="ARBA" id="ARBA00022475"/>
    </source>
</evidence>
<feature type="transmembrane region" description="Helical" evidence="8">
    <location>
        <begin position="260"/>
        <end position="280"/>
    </location>
</feature>
<feature type="transmembrane region" description="Helical" evidence="8">
    <location>
        <begin position="191"/>
        <end position="211"/>
    </location>
</feature>
<evidence type="ECO:0000256" key="6">
    <source>
        <dbReference type="ARBA" id="ARBA00022989"/>
    </source>
</evidence>
<accession>A0ABP8XFV3</accession>
<feature type="transmembrane region" description="Helical" evidence="8">
    <location>
        <begin position="20"/>
        <end position="39"/>
    </location>
</feature>
<dbReference type="InterPro" id="IPR004695">
    <property type="entry name" value="SLAC1/Mae1/Ssu1/TehA"/>
</dbReference>
<keyword evidence="4" id="KW-1003">Cell membrane</keyword>
<comment type="caution">
    <text evidence="9">The sequence shown here is derived from an EMBL/GenBank/DDBJ whole genome shotgun (WGS) entry which is preliminary data.</text>
</comment>
<dbReference type="InterPro" id="IPR051629">
    <property type="entry name" value="Sulfite_efflux_TDT"/>
</dbReference>
<evidence type="ECO:0000256" key="3">
    <source>
        <dbReference type="ARBA" id="ARBA00022448"/>
    </source>
</evidence>
<dbReference type="PANTHER" id="PTHR31686">
    <property type="match status" value="1"/>
</dbReference>
<evidence type="ECO:0000256" key="7">
    <source>
        <dbReference type="ARBA" id="ARBA00023136"/>
    </source>
</evidence>
<keyword evidence="3" id="KW-0813">Transport</keyword>
<dbReference type="PANTHER" id="PTHR31686:SF1">
    <property type="entry name" value="SULFITE EFFLUX PUMP SSU1"/>
    <property type="match status" value="1"/>
</dbReference>
<feature type="transmembrane region" description="Helical" evidence="8">
    <location>
        <begin position="150"/>
        <end position="179"/>
    </location>
</feature>
<keyword evidence="5 8" id="KW-0812">Transmembrane</keyword>
<proteinExistence type="inferred from homology"/>
<feature type="transmembrane region" description="Helical" evidence="8">
    <location>
        <begin position="295"/>
        <end position="313"/>
    </location>
</feature>
<gene>
    <name evidence="9" type="ORF">GCM10025781_27450</name>
</gene>
<dbReference type="EMBL" id="BAABLN010000068">
    <property type="protein sequence ID" value="GAA4707301.1"/>
    <property type="molecule type" value="Genomic_DNA"/>
</dbReference>
<organism evidence="9 10">
    <name type="scientific">Kocuria gwangalliensis</name>
    <dbReference type="NCBI Taxonomy" id="501592"/>
    <lineage>
        <taxon>Bacteria</taxon>
        <taxon>Bacillati</taxon>
        <taxon>Actinomycetota</taxon>
        <taxon>Actinomycetes</taxon>
        <taxon>Micrococcales</taxon>
        <taxon>Micrococcaceae</taxon>
        <taxon>Kocuria</taxon>
    </lineage>
</organism>
<keyword evidence="7 8" id="KW-0472">Membrane</keyword>
<sequence>MGSGIVSVGAYQLGLSGLSRAIMAIAVVAFVILVGLSLWRAVAFRNSLMDDLHDPSRAFGFFTGVAATNVVAICLIAIGIHAGGLVLLAASAVGWVILGYLVPWFAVLGRAERPVLKLANGSWFIWVVAVQSMAVVSATLEPLYPDGRQLLSVIAVMCWSIGLILHAACAVFLSLRLLVYPLTPENIDPPYWVAMGSLAISVVAGALIVEMDSAPMVDVTRGLVAGLAVVLWCFATWLIPVLVALGIWRHAARKIPLTYHASWWSMVFPLGMYAVAGMYLGRANHLPLLTDIGQWFYWVGAAAWAITLVAMLGRGARTAMGLRRVTGMTVES</sequence>
<dbReference type="Gene3D" id="1.50.10.150">
    <property type="entry name" value="Voltage-dependent anion channel"/>
    <property type="match status" value="1"/>
</dbReference>
<evidence type="ECO:0000256" key="5">
    <source>
        <dbReference type="ARBA" id="ARBA00022692"/>
    </source>
</evidence>
<comment type="subcellular location">
    <subcellularLocation>
        <location evidence="1">Cell membrane</location>
        <topology evidence="1">Multi-pass membrane protein</topology>
    </subcellularLocation>
</comment>
<feature type="transmembrane region" description="Helical" evidence="8">
    <location>
        <begin position="123"/>
        <end position="144"/>
    </location>
</feature>
<evidence type="ECO:0000256" key="8">
    <source>
        <dbReference type="SAM" id="Phobius"/>
    </source>
</evidence>
<dbReference type="Pfam" id="PF03595">
    <property type="entry name" value="SLAC1"/>
    <property type="match status" value="1"/>
</dbReference>
<name>A0ABP8XFV3_9MICC</name>
<feature type="transmembrane region" description="Helical" evidence="8">
    <location>
        <begin position="59"/>
        <end position="80"/>
    </location>
</feature>
<evidence type="ECO:0000313" key="10">
    <source>
        <dbReference type="Proteomes" id="UP001501446"/>
    </source>
</evidence>
<reference evidence="10" key="1">
    <citation type="journal article" date="2019" name="Int. J. Syst. Evol. Microbiol.">
        <title>The Global Catalogue of Microorganisms (GCM) 10K type strain sequencing project: providing services to taxonomists for standard genome sequencing and annotation.</title>
        <authorList>
            <consortium name="The Broad Institute Genomics Platform"/>
            <consortium name="The Broad Institute Genome Sequencing Center for Infectious Disease"/>
            <person name="Wu L."/>
            <person name="Ma J."/>
        </authorList>
    </citation>
    <scope>NUCLEOTIDE SEQUENCE [LARGE SCALE GENOMIC DNA]</scope>
    <source>
        <strain evidence="10">JCM 18958</strain>
    </source>
</reference>
<feature type="transmembrane region" description="Helical" evidence="8">
    <location>
        <begin position="86"/>
        <end position="111"/>
    </location>
</feature>
<keyword evidence="6 8" id="KW-1133">Transmembrane helix</keyword>
<comment type="similarity">
    <text evidence="2">Belongs to the tellurite-resistance/dicarboxylate transporter (TDT) family.</text>
</comment>
<dbReference type="InterPro" id="IPR038665">
    <property type="entry name" value="Voltage-dep_anion_channel_sf"/>
</dbReference>
<evidence type="ECO:0000313" key="9">
    <source>
        <dbReference type="EMBL" id="GAA4707301.1"/>
    </source>
</evidence>
<dbReference type="CDD" id="cd09319">
    <property type="entry name" value="TDT_like_1"/>
    <property type="match status" value="1"/>
</dbReference>
<feature type="transmembrane region" description="Helical" evidence="8">
    <location>
        <begin position="223"/>
        <end position="248"/>
    </location>
</feature>
<protein>
    <submittedName>
        <fullName evidence="9">Tellurite resistance/C4-dicarboxylate transporter family protein</fullName>
    </submittedName>
</protein>
<dbReference type="Proteomes" id="UP001501446">
    <property type="component" value="Unassembled WGS sequence"/>
</dbReference>
<keyword evidence="10" id="KW-1185">Reference proteome</keyword>
<evidence type="ECO:0000256" key="1">
    <source>
        <dbReference type="ARBA" id="ARBA00004651"/>
    </source>
</evidence>
<evidence type="ECO:0000256" key="2">
    <source>
        <dbReference type="ARBA" id="ARBA00008566"/>
    </source>
</evidence>